<feature type="domain" description="Major facilitator superfamily (MFS) profile" evidence="10">
    <location>
        <begin position="115"/>
        <end position="560"/>
    </location>
</feature>
<comment type="similarity">
    <text evidence="2">Belongs to the major facilitator superfamily. Sugar transporter (TC 2.A.1.1) family.</text>
</comment>
<dbReference type="GO" id="GO:0016020">
    <property type="term" value="C:membrane"/>
    <property type="evidence" value="ECO:0007669"/>
    <property type="project" value="UniProtKB-SubCell"/>
</dbReference>
<evidence type="ECO:0000256" key="7">
    <source>
        <dbReference type="ARBA" id="ARBA00049119"/>
    </source>
</evidence>
<dbReference type="InterPro" id="IPR003663">
    <property type="entry name" value="Sugar/inositol_transpt"/>
</dbReference>
<dbReference type="GO" id="GO:0015798">
    <property type="term" value="P:myo-inositol transport"/>
    <property type="evidence" value="ECO:0007669"/>
    <property type="project" value="UniProtKB-ARBA"/>
</dbReference>
<dbReference type="Gene3D" id="2.100.10.30">
    <property type="entry name" value="Jacalin-like lectin domain"/>
    <property type="match status" value="2"/>
</dbReference>
<dbReference type="PROSITE" id="PS51752">
    <property type="entry name" value="JACALIN_LECTIN"/>
    <property type="match status" value="2"/>
</dbReference>
<keyword evidence="5 9" id="KW-1133">Transmembrane helix</keyword>
<dbReference type="PANTHER" id="PTHR48020">
    <property type="entry name" value="PROTON MYO-INOSITOL COTRANSPORTER"/>
    <property type="match status" value="1"/>
</dbReference>
<dbReference type="InterPro" id="IPR036404">
    <property type="entry name" value="Jacalin-like_lectin_dom_sf"/>
</dbReference>
<dbReference type="SMART" id="SM00915">
    <property type="entry name" value="Jacalin"/>
    <property type="match status" value="1"/>
</dbReference>
<keyword evidence="3" id="KW-0813">Transport</keyword>
<feature type="transmembrane region" description="Helical" evidence="9">
    <location>
        <begin position="505"/>
        <end position="525"/>
    </location>
</feature>
<dbReference type="RefSeq" id="XP_043185349.1">
    <property type="nucleotide sequence ID" value="XM_043326877.1"/>
</dbReference>
<dbReference type="SUPFAM" id="SSF103473">
    <property type="entry name" value="MFS general substrate transporter"/>
    <property type="match status" value="1"/>
</dbReference>
<feature type="domain" description="Jacalin-type lectin" evidence="11">
    <location>
        <begin position="894"/>
        <end position="1034"/>
    </location>
</feature>
<keyword evidence="6 9" id="KW-0472">Membrane</keyword>
<dbReference type="InterPro" id="IPR020846">
    <property type="entry name" value="MFS_dom"/>
</dbReference>
<dbReference type="InterPro" id="IPR001229">
    <property type="entry name" value="Jacalin-like_lectin_dom"/>
</dbReference>
<accession>A0A8H8P7T0</accession>
<dbReference type="AlphaFoldDB" id="A0A8H8P7T0"/>
<protein>
    <submittedName>
        <fullName evidence="12">Sugar (And other) transporter</fullName>
    </submittedName>
</protein>
<evidence type="ECO:0000256" key="6">
    <source>
        <dbReference type="ARBA" id="ARBA00023136"/>
    </source>
</evidence>
<dbReference type="Pfam" id="PF00083">
    <property type="entry name" value="Sugar_tr"/>
    <property type="match status" value="1"/>
</dbReference>
<feature type="transmembrane region" description="Helical" evidence="9">
    <location>
        <begin position="408"/>
        <end position="432"/>
    </location>
</feature>
<dbReference type="KEGG" id="rsx:RhiXN_07061"/>
<evidence type="ECO:0000259" key="11">
    <source>
        <dbReference type="PROSITE" id="PS51752"/>
    </source>
</evidence>
<dbReference type="InterPro" id="IPR050814">
    <property type="entry name" value="Myo-inositol_Transporter"/>
</dbReference>
<organism evidence="12 13">
    <name type="scientific">Rhizoctonia solani</name>
    <dbReference type="NCBI Taxonomy" id="456999"/>
    <lineage>
        <taxon>Eukaryota</taxon>
        <taxon>Fungi</taxon>
        <taxon>Dikarya</taxon>
        <taxon>Basidiomycota</taxon>
        <taxon>Agaricomycotina</taxon>
        <taxon>Agaricomycetes</taxon>
        <taxon>Cantharellales</taxon>
        <taxon>Ceratobasidiaceae</taxon>
        <taxon>Rhizoctonia</taxon>
    </lineage>
</organism>
<dbReference type="EMBL" id="CP059670">
    <property type="protein sequence ID" value="QRW25112.1"/>
    <property type="molecule type" value="Genomic_DNA"/>
</dbReference>
<dbReference type="Gene3D" id="1.20.1250.20">
    <property type="entry name" value="MFS general substrate transporter like domains"/>
    <property type="match status" value="1"/>
</dbReference>
<evidence type="ECO:0000256" key="2">
    <source>
        <dbReference type="ARBA" id="ARBA00010992"/>
    </source>
</evidence>
<dbReference type="FunFam" id="1.20.1250.20:FF:000100">
    <property type="entry name" value="MFS sugar transporter, putative"/>
    <property type="match status" value="1"/>
</dbReference>
<dbReference type="PANTHER" id="PTHR48020:SF25">
    <property type="entry name" value="SUGAR TRANSPORTER, PUTATIVE (AFU_ORTHOLOGUE AFUA_7G05830)-RELATED"/>
    <property type="match status" value="1"/>
</dbReference>
<evidence type="ECO:0000256" key="3">
    <source>
        <dbReference type="ARBA" id="ARBA00022448"/>
    </source>
</evidence>
<dbReference type="SUPFAM" id="SSF51101">
    <property type="entry name" value="Mannose-binding lectins"/>
    <property type="match status" value="2"/>
</dbReference>
<dbReference type="Pfam" id="PF22693">
    <property type="entry name" value="MACPF_1"/>
    <property type="match status" value="1"/>
</dbReference>
<feature type="transmembrane region" description="Helical" evidence="9">
    <location>
        <begin position="158"/>
        <end position="178"/>
    </location>
</feature>
<dbReference type="PROSITE" id="PS50850">
    <property type="entry name" value="MFS"/>
    <property type="match status" value="1"/>
</dbReference>
<feature type="domain" description="Jacalin-type lectin" evidence="11">
    <location>
        <begin position="1052"/>
        <end position="1207"/>
    </location>
</feature>
<feature type="transmembrane region" description="Helical" evidence="9">
    <location>
        <begin position="373"/>
        <end position="396"/>
    </location>
</feature>
<evidence type="ECO:0000256" key="1">
    <source>
        <dbReference type="ARBA" id="ARBA00004141"/>
    </source>
</evidence>
<feature type="transmembrane region" description="Helical" evidence="9">
    <location>
        <begin position="438"/>
        <end position="461"/>
    </location>
</feature>
<dbReference type="InterPro" id="IPR036259">
    <property type="entry name" value="MFS_trans_sf"/>
</dbReference>
<feature type="transmembrane region" description="Helical" evidence="9">
    <location>
        <begin position="537"/>
        <end position="556"/>
    </location>
</feature>
<evidence type="ECO:0000313" key="12">
    <source>
        <dbReference type="EMBL" id="QRW25112.1"/>
    </source>
</evidence>
<dbReference type="GO" id="GO:0022857">
    <property type="term" value="F:transmembrane transporter activity"/>
    <property type="evidence" value="ECO:0007669"/>
    <property type="project" value="InterPro"/>
</dbReference>
<evidence type="ECO:0000256" key="9">
    <source>
        <dbReference type="SAM" id="Phobius"/>
    </source>
</evidence>
<feature type="compositionally biased region" description="Basic and acidic residues" evidence="8">
    <location>
        <begin position="1"/>
        <end position="19"/>
    </location>
</feature>
<dbReference type="PRINTS" id="PR00171">
    <property type="entry name" value="SUGRTRNSPORT"/>
</dbReference>
<dbReference type="CDD" id="cd17315">
    <property type="entry name" value="MFS_GLUT_like"/>
    <property type="match status" value="1"/>
</dbReference>
<dbReference type="Pfam" id="PF01419">
    <property type="entry name" value="Jacalin"/>
    <property type="match status" value="2"/>
</dbReference>
<comment type="catalytic activity">
    <reaction evidence="7">
        <text>myo-inositol(out) + H(+)(out) = myo-inositol(in) + H(+)(in)</text>
        <dbReference type="Rhea" id="RHEA:60364"/>
        <dbReference type="ChEBI" id="CHEBI:15378"/>
        <dbReference type="ChEBI" id="CHEBI:17268"/>
    </reaction>
</comment>
<proteinExistence type="inferred from homology"/>
<reference evidence="12" key="1">
    <citation type="submission" date="2020-05" db="EMBL/GenBank/DDBJ databases">
        <title>Evolutionary and genomic comparisons of hybrid uninucleate and nonhybrid Rhizoctonia fungi.</title>
        <authorList>
            <person name="Li C."/>
            <person name="Chen X."/>
        </authorList>
    </citation>
    <scope>NUCLEOTIDE SEQUENCE</scope>
    <source>
        <strain evidence="12">AG-1 IA</strain>
    </source>
</reference>
<dbReference type="GO" id="GO:0015791">
    <property type="term" value="P:polyol transmembrane transport"/>
    <property type="evidence" value="ECO:0007669"/>
    <property type="project" value="UniProtKB-ARBA"/>
</dbReference>
<dbReference type="Proteomes" id="UP000650533">
    <property type="component" value="Chromosome 13"/>
</dbReference>
<gene>
    <name evidence="12" type="ORF">RhiXN_07061</name>
</gene>
<evidence type="ECO:0000259" key="10">
    <source>
        <dbReference type="PROSITE" id="PS50850"/>
    </source>
</evidence>
<evidence type="ECO:0000256" key="5">
    <source>
        <dbReference type="ARBA" id="ARBA00022989"/>
    </source>
</evidence>
<feature type="transmembrane region" description="Helical" evidence="9">
    <location>
        <begin position="251"/>
        <end position="271"/>
    </location>
</feature>
<sequence length="1208" mass="135208">MTDVKRDPSVETEKREYTHAEQGSQSDDFDPKNKLHLAEGNTNAKLSNPLVGIPHDKLEEQALAFAHSYGLSEHADIIRKGALVAQDPLAHSRGKGELQREQTHRWDQPKTLYYLVVLCSMAAAVQGMDETVINGANLFWPRQFGLFPDEPGRGRDQWLLGLVASAPYLCCAVLGCWLTDPMNRMFGRRGTIFITATLSWLTCFWQGVTNSWPHLFAARFVLGLGVGPKSSTVPVYAAECSPAPIRGALVMMWQMWTAFGIMLGFVADLMFYHVKDTPNITGLNWRLMLGSAGVPALAIMAQVYFCPESPRWLMGKGRYLKAFESLCRLRKTKIMAARDFYYIHTLLVAEQELKPSGKWRIVELFTIPRNRRAALASFIVMFMQQFCGINVIAYYSSTIFSQAGLGDIQSILGSWGFGMLNFVFALPAVYTIDTFGRRFLLLTTFPAMSACLLITGMAFFIGNDHARTGVVAAGMYVFTIFYSPGEGPVPFTYSAEAFPLNIRDFGMSFATATCWFFNFVVAITFPRLLGAFTPQGAFGWYAAWNAIGWVLILLFVPETKALSLEELDQVFSVPTHTHAAYQLREVPIWFKRKFCAKMLSANLNFMNMKTLAQGLMRPRPPELNPEPDIFTSTSLKNSKDKDTLLRGIGYLCGIQVDDNNGPKRLTRQVARSLGVNPPFVQETNDFFTENIATTTERDTNYVHQGWSIDATSTISPWTLSRTITRNGPNNSGAWITRRTVIKRLSVQVSLTDLVPTSEFQDEIEVALSQPTVFQQFRAVYCTFHKWGDVVPLEIDMGISLTFTDLESNISQLPATANWRDTYYLMTIRTGRTTRQDGNNSANWGKEVWPSMSYTSPLTWRQIRITKVAPTIELLPPKIQERLLELYAKRLSYVPAITIGPGDSSSKTYEDTPHATKQISSVTVYTSDWIRSMRFTYADKTCSIKHEGTEGYGAVHEFKLVEGECITEMIIWHSQQQYIGGLQFITNLGRCSPHLGGGETQVTPTIARSKGGVLVGVISLLKRHDLGYLFSKIQASKGIWRHDVFDRVPKECDVFSDYYGSKDGRPFNDRIVVRNSDIAISQIEVWSAGVIDSIQFTYVDSKNKAGSRILSDRHGGMGGSKKAPFVLGSGEHIFGISGRHDNSRITQLTFITNRGRTSDVFGVGQSTGESQSFSVSSPEDHEGNRMRLQYICGKCDTFLNGVVFAWTPL</sequence>
<evidence type="ECO:0000313" key="13">
    <source>
        <dbReference type="Proteomes" id="UP000650533"/>
    </source>
</evidence>
<dbReference type="GeneID" id="67029340"/>
<evidence type="ECO:0000256" key="4">
    <source>
        <dbReference type="ARBA" id="ARBA00022692"/>
    </source>
</evidence>
<evidence type="ECO:0000256" key="8">
    <source>
        <dbReference type="SAM" id="MobiDB-lite"/>
    </source>
</evidence>
<dbReference type="InterPro" id="IPR005828">
    <property type="entry name" value="MFS_sugar_transport-like"/>
</dbReference>
<feature type="transmembrane region" description="Helical" evidence="9">
    <location>
        <begin position="111"/>
        <end position="128"/>
    </location>
</feature>
<keyword evidence="4 9" id="KW-0812">Transmembrane</keyword>
<feature type="region of interest" description="Disordered" evidence="8">
    <location>
        <begin position="1"/>
        <end position="34"/>
    </location>
</feature>
<feature type="transmembrane region" description="Helical" evidence="9">
    <location>
        <begin position="190"/>
        <end position="208"/>
    </location>
</feature>
<dbReference type="NCBIfam" id="TIGR00879">
    <property type="entry name" value="SP"/>
    <property type="match status" value="1"/>
</dbReference>
<name>A0A8H8P7T0_9AGAM</name>
<comment type="subcellular location">
    <subcellularLocation>
        <location evidence="1">Membrane</location>
        <topology evidence="1">Multi-pass membrane protein</topology>
    </subcellularLocation>
</comment>
<dbReference type="InterPro" id="IPR054586">
    <property type="entry name" value="MACPF_1_fungal"/>
</dbReference>